<dbReference type="AlphaFoldDB" id="A0A1F6BS89"/>
<accession>A0A1F6BS89</accession>
<evidence type="ECO:0000313" key="2">
    <source>
        <dbReference type="Proteomes" id="UP000179014"/>
    </source>
</evidence>
<gene>
    <name evidence="1" type="ORF">A2118_03245</name>
</gene>
<dbReference type="Proteomes" id="UP000179014">
    <property type="component" value="Unassembled WGS sequence"/>
</dbReference>
<evidence type="ECO:0000313" key="1">
    <source>
        <dbReference type="EMBL" id="OGG39794.1"/>
    </source>
</evidence>
<sequence>MRKDRRVVRAAIVRAAAKRLGCTIREIFIRATKDAQDLVVNLNKIPECVVAYAREVLKSRFRARPLVKHRQRYYRAAPFMNAR</sequence>
<name>A0A1F6BS89_9BACT</name>
<organism evidence="1 2">
    <name type="scientific">Candidatus Kaiserbacteria bacterium GWA2_50_9</name>
    <dbReference type="NCBI Taxonomy" id="1798474"/>
    <lineage>
        <taxon>Bacteria</taxon>
        <taxon>Candidatus Kaiseribacteriota</taxon>
    </lineage>
</organism>
<protein>
    <submittedName>
        <fullName evidence="1">Uncharacterized protein</fullName>
    </submittedName>
</protein>
<comment type="caution">
    <text evidence="1">The sequence shown here is derived from an EMBL/GenBank/DDBJ whole genome shotgun (WGS) entry which is preliminary data.</text>
</comment>
<proteinExistence type="predicted"/>
<dbReference type="EMBL" id="MFKN01000041">
    <property type="protein sequence ID" value="OGG39794.1"/>
    <property type="molecule type" value="Genomic_DNA"/>
</dbReference>
<reference evidence="1 2" key="1">
    <citation type="journal article" date="2016" name="Nat. Commun.">
        <title>Thousands of microbial genomes shed light on interconnected biogeochemical processes in an aquifer system.</title>
        <authorList>
            <person name="Anantharaman K."/>
            <person name="Brown C.T."/>
            <person name="Hug L.A."/>
            <person name="Sharon I."/>
            <person name="Castelle C.J."/>
            <person name="Probst A.J."/>
            <person name="Thomas B.C."/>
            <person name="Singh A."/>
            <person name="Wilkins M.J."/>
            <person name="Karaoz U."/>
            <person name="Brodie E.L."/>
            <person name="Williams K.H."/>
            <person name="Hubbard S.S."/>
            <person name="Banfield J.F."/>
        </authorList>
    </citation>
    <scope>NUCLEOTIDE SEQUENCE [LARGE SCALE GENOMIC DNA]</scope>
</reference>
<dbReference type="STRING" id="1798474.A2118_03245"/>